<dbReference type="SUPFAM" id="SSF57701">
    <property type="entry name" value="Zn2/Cys6 DNA-binding domain"/>
    <property type="match status" value="1"/>
</dbReference>
<dbReference type="EMBL" id="PDLN01000008">
    <property type="protein sequence ID" value="RDW78303.1"/>
    <property type="molecule type" value="Genomic_DNA"/>
</dbReference>
<gene>
    <name evidence="4" type="ORF">BP5796_06155</name>
</gene>
<dbReference type="InterPro" id="IPR036864">
    <property type="entry name" value="Zn2-C6_fun-type_DNA-bd_sf"/>
</dbReference>
<evidence type="ECO:0000259" key="3">
    <source>
        <dbReference type="PROSITE" id="PS50048"/>
    </source>
</evidence>
<evidence type="ECO:0000313" key="5">
    <source>
        <dbReference type="Proteomes" id="UP000256328"/>
    </source>
</evidence>
<feature type="domain" description="Zn(2)-C6 fungal-type" evidence="3">
    <location>
        <begin position="21"/>
        <end position="54"/>
    </location>
</feature>
<dbReference type="InterPro" id="IPR001138">
    <property type="entry name" value="Zn2Cys6_DnaBD"/>
</dbReference>
<sequence>MLTSEGSHVGNKRLRQRPATSCTECRRRKQKCNQARDKPCNNCLRRYPPVECVYETTKKPSNKYPETVIQFDETPNEEPPLVEHADAVGVSQVTPIEMRGDGHFRVQIHNPRFDAIGRSSSQGYLAAEHQAVASQAFWGTSTFPPMSRRRLEFKKGCSSDSTTAIHNCRGPAQYLNGPDHCTESYWGILQNYVGCKGVEPLRALPIKASRRNAELFHLFTMTLSPYITSLDGKSPLHAFHDIYLPFMVQSPLIAYTGILTAAYFQATARREDVEKSSSIIETRLLIVSLINGYLKKCKRNISDEAIAAVMAFAYNEWIYASECFILAHMNGLREMLRMKGGLSSISSALVSMMVFRNDYMVSCAFESPLILHESEPNDMIPRLDSFPHHLDSPLLQSSSPFLGSAIETNFSAQTALVLDDMRLLTTSMLSLPSLDPDATSKFTATADCILRKLNTTPLPAPSSPREFIHISILHASKLYTTALVHRQPFSIACNQELFSKLWMNMWRVPLTVWKQIPGIFLWIVLVFLPFSRDRPEGRFIKAMVATSMMTIGLQHWEAMTYMLREFKAVQFWLSGERSGEI</sequence>
<keyword evidence="1" id="KW-0539">Nucleus</keyword>
<comment type="caution">
    <text evidence="4">The sequence shown here is derived from an EMBL/GenBank/DDBJ whole genome shotgun (WGS) entry which is preliminary data.</text>
</comment>
<protein>
    <recommendedName>
        <fullName evidence="3">Zn(2)-C6 fungal-type domain-containing protein</fullName>
    </recommendedName>
</protein>
<dbReference type="CDD" id="cd00067">
    <property type="entry name" value="GAL4"/>
    <property type="match status" value="1"/>
</dbReference>
<reference evidence="4 5" key="1">
    <citation type="journal article" date="2018" name="IMA Fungus">
        <title>IMA Genome-F 9: Draft genome sequence of Annulohypoxylon stygium, Aspergillus mulundensis, Berkeleyomyces basicola (syn. Thielaviopsis basicola), Ceratocystis smalleyi, two Cercospora beticola strains, Coleophoma cylindrospora, Fusarium fracticaudum, Phialophora cf. hyalina, and Morchella septimelata.</title>
        <authorList>
            <person name="Wingfield B.D."/>
            <person name="Bills G.F."/>
            <person name="Dong Y."/>
            <person name="Huang W."/>
            <person name="Nel W.J."/>
            <person name="Swalarsk-Parry B.S."/>
            <person name="Vaghefi N."/>
            <person name="Wilken P.M."/>
            <person name="An Z."/>
            <person name="de Beer Z.W."/>
            <person name="De Vos L."/>
            <person name="Chen L."/>
            <person name="Duong T.A."/>
            <person name="Gao Y."/>
            <person name="Hammerbacher A."/>
            <person name="Kikkert J.R."/>
            <person name="Li Y."/>
            <person name="Li H."/>
            <person name="Li K."/>
            <person name="Li Q."/>
            <person name="Liu X."/>
            <person name="Ma X."/>
            <person name="Naidoo K."/>
            <person name="Pethybridge S.J."/>
            <person name="Sun J."/>
            <person name="Steenkamp E.T."/>
            <person name="van der Nest M.A."/>
            <person name="van Wyk S."/>
            <person name="Wingfield M.J."/>
            <person name="Xiong C."/>
            <person name="Yue Q."/>
            <person name="Zhang X."/>
        </authorList>
    </citation>
    <scope>NUCLEOTIDE SEQUENCE [LARGE SCALE GENOMIC DNA]</scope>
    <source>
        <strain evidence="4 5">BP5796</strain>
    </source>
</reference>
<evidence type="ECO:0000256" key="2">
    <source>
        <dbReference type="SAM" id="MobiDB-lite"/>
    </source>
</evidence>
<dbReference type="GO" id="GO:0008270">
    <property type="term" value="F:zinc ion binding"/>
    <property type="evidence" value="ECO:0007669"/>
    <property type="project" value="InterPro"/>
</dbReference>
<name>A0A3D8RW71_9HELO</name>
<keyword evidence="5" id="KW-1185">Reference proteome</keyword>
<dbReference type="Gene3D" id="4.10.240.10">
    <property type="entry name" value="Zn(2)-C6 fungal-type DNA-binding domain"/>
    <property type="match status" value="1"/>
</dbReference>
<proteinExistence type="predicted"/>
<dbReference type="SMART" id="SM00066">
    <property type="entry name" value="GAL4"/>
    <property type="match status" value="1"/>
</dbReference>
<evidence type="ECO:0000313" key="4">
    <source>
        <dbReference type="EMBL" id="RDW78303.1"/>
    </source>
</evidence>
<dbReference type="PANTHER" id="PTHR37540:SF9">
    <property type="entry name" value="ZN(2)-C6 FUNGAL-TYPE DOMAIN-CONTAINING PROTEIN"/>
    <property type="match status" value="1"/>
</dbReference>
<dbReference type="PROSITE" id="PS00463">
    <property type="entry name" value="ZN2_CY6_FUNGAL_1"/>
    <property type="match status" value="1"/>
</dbReference>
<evidence type="ECO:0000256" key="1">
    <source>
        <dbReference type="ARBA" id="ARBA00023242"/>
    </source>
</evidence>
<organism evidence="4 5">
    <name type="scientific">Coleophoma crateriformis</name>
    <dbReference type="NCBI Taxonomy" id="565419"/>
    <lineage>
        <taxon>Eukaryota</taxon>
        <taxon>Fungi</taxon>
        <taxon>Dikarya</taxon>
        <taxon>Ascomycota</taxon>
        <taxon>Pezizomycotina</taxon>
        <taxon>Leotiomycetes</taxon>
        <taxon>Helotiales</taxon>
        <taxon>Dermateaceae</taxon>
        <taxon>Coleophoma</taxon>
    </lineage>
</organism>
<dbReference type="Proteomes" id="UP000256328">
    <property type="component" value="Unassembled WGS sequence"/>
</dbReference>
<dbReference type="PROSITE" id="PS50048">
    <property type="entry name" value="ZN2_CY6_FUNGAL_2"/>
    <property type="match status" value="1"/>
</dbReference>
<dbReference type="AlphaFoldDB" id="A0A3D8RW71"/>
<feature type="region of interest" description="Disordered" evidence="2">
    <location>
        <begin position="1"/>
        <end position="20"/>
    </location>
</feature>
<dbReference type="OrthoDB" id="415825at2759"/>
<dbReference type="GO" id="GO:0000981">
    <property type="term" value="F:DNA-binding transcription factor activity, RNA polymerase II-specific"/>
    <property type="evidence" value="ECO:0007669"/>
    <property type="project" value="InterPro"/>
</dbReference>
<dbReference type="PANTHER" id="PTHR37540">
    <property type="entry name" value="TRANSCRIPTION FACTOR (ACR-2), PUTATIVE-RELATED-RELATED"/>
    <property type="match status" value="1"/>
</dbReference>
<accession>A0A3D8RW71</accession>
<dbReference type="Pfam" id="PF00172">
    <property type="entry name" value="Zn_clus"/>
    <property type="match status" value="1"/>
</dbReference>